<evidence type="ECO:0000313" key="2">
    <source>
        <dbReference type="Proteomes" id="UP000008227"/>
    </source>
</evidence>
<sequence length="110" mass="12416">MHSSLDEHLGCFHVLAIVNSDAMNMWVHVSSSRKVLSGYMPKSGIAGSCGSSIFSFLRYLHTVFHSDCTSLHSHQQFRRVPFSPYPLQHLLFVDLLMIAILTGVREKLLE</sequence>
<dbReference type="Proteomes" id="UP000008227">
    <property type="component" value="Chromosome 10"/>
</dbReference>
<keyword evidence="2" id="KW-1185">Reference proteome</keyword>
<reference evidence="1" key="1">
    <citation type="journal article" date="2020" name="Gigascience">
        <title>An improved pig reference genome sequence to enable pig genetics and genomics research.</title>
        <authorList>
            <person name="Warr A."/>
            <person name="Affara N."/>
            <person name="Aken B."/>
            <person name="Beiki H."/>
            <person name="Bickhart D.M."/>
            <person name="Billis K."/>
            <person name="Chow W."/>
            <person name="Eory L."/>
            <person name="Finlayson H.A."/>
            <person name="Flicek P."/>
            <person name="Giron C.G."/>
            <person name="Griffin D.K."/>
            <person name="Hall R."/>
            <person name="Hannum G."/>
            <person name="Hourlier T."/>
            <person name="Howe K."/>
            <person name="Hume D.A."/>
            <person name="Izuogu O."/>
            <person name="Kim K."/>
            <person name="Koren S."/>
            <person name="Liu H."/>
            <person name="Manchanda N."/>
            <person name="Martin F.J."/>
            <person name="Nonneman D.J."/>
            <person name="O'Connor R.E."/>
            <person name="Phillippy A.M."/>
            <person name="Rohrer G.A."/>
            <person name="Rosen B.D."/>
            <person name="Rund L.A."/>
            <person name="Sargent C.A."/>
            <person name="Schook L.B."/>
            <person name="Schroeder S.G."/>
            <person name="Schwartz A.S."/>
            <person name="Skinner B.M."/>
            <person name="Talbot R."/>
            <person name="Tseng E."/>
            <person name="Tuggle C.K."/>
            <person name="Watson M."/>
            <person name="Smith T.P.L."/>
            <person name="Archibald A.L."/>
        </authorList>
    </citation>
    <scope>NUCLEOTIDE SEQUENCE [LARGE SCALE GENOMIC DNA]</scope>
    <source>
        <strain evidence="1">Duroc</strain>
    </source>
</reference>
<dbReference type="GeneTree" id="ENSGT01000000214749"/>
<organism evidence="1 2">
    <name type="scientific">Sus scrofa</name>
    <name type="common">Pig</name>
    <dbReference type="NCBI Taxonomy" id="9823"/>
    <lineage>
        <taxon>Eukaryota</taxon>
        <taxon>Metazoa</taxon>
        <taxon>Chordata</taxon>
        <taxon>Craniata</taxon>
        <taxon>Vertebrata</taxon>
        <taxon>Euteleostomi</taxon>
        <taxon>Mammalia</taxon>
        <taxon>Eutheria</taxon>
        <taxon>Laurasiatheria</taxon>
        <taxon>Artiodactyla</taxon>
        <taxon>Suina</taxon>
        <taxon>Suidae</taxon>
        <taxon>Sus</taxon>
    </lineage>
</organism>
<dbReference type="Ensembl" id="ENSSSCT00000089524.1">
    <property type="protein sequence ID" value="ENSSSCP00000077552.1"/>
    <property type="gene ID" value="ENSSSCG00000045711.1"/>
</dbReference>
<dbReference type="AlphaFoldDB" id="A0A8W4FE67"/>
<proteinExistence type="predicted"/>
<reference evidence="1" key="2">
    <citation type="submission" date="2025-08" db="UniProtKB">
        <authorList>
            <consortium name="Ensembl"/>
        </authorList>
    </citation>
    <scope>IDENTIFICATION</scope>
</reference>
<accession>A0A8W4FE67</accession>
<reference evidence="1" key="3">
    <citation type="submission" date="2025-09" db="UniProtKB">
        <authorList>
            <consortium name="Ensembl"/>
        </authorList>
    </citation>
    <scope>IDENTIFICATION</scope>
</reference>
<protein>
    <submittedName>
        <fullName evidence="1">Uncharacterized protein</fullName>
    </submittedName>
</protein>
<evidence type="ECO:0000313" key="1">
    <source>
        <dbReference type="Ensembl" id="ENSSSCP00000077552.1"/>
    </source>
</evidence>
<name>A0A8W4FE67_PIG</name>